<accession>A0A8S5VEP6</accession>
<reference evidence="1" key="1">
    <citation type="journal article" date="2021" name="Proc. Natl. Acad. Sci. U.S.A.">
        <title>A Catalog of Tens of Thousands of Viruses from Human Metagenomes Reveals Hidden Associations with Chronic Diseases.</title>
        <authorList>
            <person name="Tisza M.J."/>
            <person name="Buck C.B."/>
        </authorList>
    </citation>
    <scope>NUCLEOTIDE SEQUENCE</scope>
    <source>
        <strain evidence="1">CtSXZ3</strain>
    </source>
</reference>
<evidence type="ECO:0000313" key="1">
    <source>
        <dbReference type="EMBL" id="DAG05205.1"/>
    </source>
</evidence>
<sequence length="198" mass="23859">MSRSSLKRRIEMYPRIKFQSKKEFDAYMWRATYGFTGRQFEAGIMNLHVRPEWRDSLRSYMDVWEEESELDAQRIRWWNQYSCTAAVGPEWFLDYATKKGVVKRLREETKLNHDVYLREHIGPVHKKLEQSLNVFMWDLGIDTMFEVVAVTNELLPEFLSDLPVIRDEDSEIVWTISTFRSYSMVYVWMYRTSFAEGY</sequence>
<dbReference type="EMBL" id="BK016252">
    <property type="protein sequence ID" value="DAG05205.1"/>
    <property type="molecule type" value="Genomic_DNA"/>
</dbReference>
<organism evidence="1">
    <name type="scientific">Siphoviridae sp. ctSXZ3</name>
    <dbReference type="NCBI Taxonomy" id="2825510"/>
    <lineage>
        <taxon>Viruses</taxon>
        <taxon>Duplodnaviria</taxon>
        <taxon>Heunggongvirae</taxon>
        <taxon>Uroviricota</taxon>
        <taxon>Caudoviricetes</taxon>
    </lineage>
</organism>
<name>A0A8S5VEP6_9CAUD</name>
<proteinExistence type="predicted"/>
<protein>
    <submittedName>
        <fullName evidence="1">Uncharacterized protein</fullName>
    </submittedName>
</protein>